<feature type="transmembrane region" description="Helical" evidence="7">
    <location>
        <begin position="298"/>
        <end position="319"/>
    </location>
</feature>
<feature type="transmembrane region" description="Helical" evidence="7">
    <location>
        <begin position="105"/>
        <end position="123"/>
    </location>
</feature>
<organism evidence="9">
    <name type="scientific">Candida jiufengensis</name>
    <dbReference type="NCBI Taxonomy" id="497108"/>
    <lineage>
        <taxon>Eukaryota</taxon>
        <taxon>Fungi</taxon>
        <taxon>Dikarya</taxon>
        <taxon>Ascomycota</taxon>
        <taxon>Saccharomycotina</taxon>
        <taxon>Pichiomycetes</taxon>
        <taxon>Debaryomycetaceae</taxon>
        <taxon>Candida/Lodderomyces clade</taxon>
        <taxon>Candida</taxon>
    </lineage>
</organism>
<evidence type="ECO:0000256" key="5">
    <source>
        <dbReference type="ARBA" id="ARBA00022989"/>
    </source>
</evidence>
<comment type="subcellular location">
    <subcellularLocation>
        <location evidence="2">Membrane</location>
        <topology evidence="2">Multi-pass membrane protein</topology>
    </subcellularLocation>
    <subcellularLocation>
        <location evidence="7">Mitochondrion membrane</location>
        <topology evidence="7">Multi-pass membrane protein</topology>
    </subcellularLocation>
</comment>
<geneLocation type="mitochondrion" evidence="9"/>
<dbReference type="PANTHER" id="PTHR43507:SF1">
    <property type="entry name" value="NADH-UBIQUINONE OXIDOREDUCTASE CHAIN 4"/>
    <property type="match status" value="1"/>
</dbReference>
<feature type="transmembrane region" description="Helical" evidence="7">
    <location>
        <begin position="57"/>
        <end position="74"/>
    </location>
</feature>
<reference evidence="9" key="1">
    <citation type="journal article" date="2011" name="Nucleic Acids Res.">
        <title>Evolution of linear chromosomes and multipartite genomes in yeast mitochondria.</title>
        <authorList>
            <person name="Valach M."/>
            <person name="Farkas Z."/>
            <person name="Fricova D."/>
            <person name="Kovac J."/>
            <person name="Brejova B."/>
            <person name="Vinar T."/>
            <person name="Pfeiffer I."/>
            <person name="Kucsera J."/>
            <person name="Tomaska L."/>
            <person name="Lang B.F."/>
            <person name="Nosek J."/>
        </authorList>
    </citation>
    <scope>NUCLEOTIDE SEQUENCE</scope>
    <source>
        <strain evidence="9">AS2.3688</strain>
    </source>
</reference>
<evidence type="ECO:0000313" key="9">
    <source>
        <dbReference type="EMBL" id="ACZ03945.1"/>
    </source>
</evidence>
<dbReference type="GeneID" id="9978401"/>
<gene>
    <name evidence="9" type="primary">nad4</name>
</gene>
<comment type="similarity">
    <text evidence="3 7">Belongs to the complex I subunit 4 family.</text>
</comment>
<evidence type="ECO:0000256" key="2">
    <source>
        <dbReference type="ARBA" id="ARBA00004141"/>
    </source>
</evidence>
<keyword evidence="6 7" id="KW-0472">Membrane</keyword>
<keyword evidence="7" id="KW-0249">Electron transport</keyword>
<feature type="transmembrane region" description="Helical" evidence="7">
    <location>
        <begin position="165"/>
        <end position="188"/>
    </location>
</feature>
<keyword evidence="4 7" id="KW-0812">Transmembrane</keyword>
<comment type="function">
    <text evidence="1">Core subunit of the mitochondrial membrane respiratory chain NADH dehydrogenase (Complex I) that is believed to belong to the minimal assembly required for catalysis. Complex I functions in the transfer of electrons from NADH to the respiratory chain. The immediate electron acceptor for the enzyme is believed to be ubiquinone.</text>
</comment>
<keyword evidence="7" id="KW-0520">NAD</keyword>
<dbReference type="PANTHER" id="PTHR43507">
    <property type="entry name" value="NADH-UBIQUINONE OXIDOREDUCTASE CHAIN 4"/>
    <property type="match status" value="1"/>
</dbReference>
<evidence type="ECO:0000256" key="6">
    <source>
        <dbReference type="ARBA" id="ARBA00023136"/>
    </source>
</evidence>
<keyword evidence="5 7" id="KW-1133">Transmembrane helix</keyword>
<dbReference type="GO" id="GO:0048039">
    <property type="term" value="F:ubiquinone binding"/>
    <property type="evidence" value="ECO:0007669"/>
    <property type="project" value="TreeGrafter"/>
</dbReference>
<dbReference type="AlphaFoldDB" id="E3T0X8"/>
<feature type="transmembrane region" description="Helical" evidence="7">
    <location>
        <begin position="374"/>
        <end position="393"/>
    </location>
</feature>
<name>E3T0X8_9ASCO</name>
<dbReference type="PRINTS" id="PR01437">
    <property type="entry name" value="NUOXDRDTASE4"/>
</dbReference>
<dbReference type="GO" id="GO:0015990">
    <property type="term" value="P:electron transport coupled proton transport"/>
    <property type="evidence" value="ECO:0007669"/>
    <property type="project" value="TreeGrafter"/>
</dbReference>
<evidence type="ECO:0000256" key="3">
    <source>
        <dbReference type="ARBA" id="ARBA00009025"/>
    </source>
</evidence>
<dbReference type="RefSeq" id="YP_004021598.1">
    <property type="nucleotide sequence ID" value="NC_014693.1"/>
</dbReference>
<dbReference type="GO" id="GO:0031966">
    <property type="term" value="C:mitochondrial membrane"/>
    <property type="evidence" value="ECO:0007669"/>
    <property type="project" value="UniProtKB-SubCell"/>
</dbReference>
<dbReference type="EMBL" id="GU136397">
    <property type="protein sequence ID" value="ACZ03945.1"/>
    <property type="molecule type" value="Genomic_DNA"/>
</dbReference>
<dbReference type="InterPro" id="IPR003918">
    <property type="entry name" value="NADH_UbQ_OxRdtase"/>
</dbReference>
<dbReference type="GO" id="GO:0003954">
    <property type="term" value="F:NADH dehydrogenase activity"/>
    <property type="evidence" value="ECO:0007669"/>
    <property type="project" value="TreeGrafter"/>
</dbReference>
<dbReference type="InterPro" id="IPR001750">
    <property type="entry name" value="ND/Mrp_TM"/>
</dbReference>
<keyword evidence="7" id="KW-0813">Transport</keyword>
<dbReference type="EC" id="7.1.1.2" evidence="7"/>
<evidence type="ECO:0000256" key="1">
    <source>
        <dbReference type="ARBA" id="ARBA00003257"/>
    </source>
</evidence>
<evidence type="ECO:0000256" key="4">
    <source>
        <dbReference type="ARBA" id="ARBA00022692"/>
    </source>
</evidence>
<sequence length="453" mass="50598">MTLMYFMISSTTSVMSRTFKGINKSMMLVASMLMVIPTTYDWNELDVYYTTDGIADMFITLMAYLLPLSIMANWNSIKTTLYYELVFNLGIMLLINFMCQDMLSFYIYFEASLAPLFILIGLYGANNREKAADYMLMYTLFSSLFMLMAIAVYEVLIGNTDYQAVSLLVLSTDLQCILFLAISMGIMVKTPLVPLHTWLPVVHSESPLAGSMLLAGIMTKLAVYAIIRTILPTLSDAAYLYTPYVTMMGVITMIYTSTITLRQTDLKVIVAYSSIAHMAVCITGTMSNSVVGIGGSTILSIAHGFVSPALFIIVGGITYDRYHSRLIYNYQGLITYMPMLAMYLIMLSFCNIGTPLSVNFIGELFSTTGAINQTFPLSSLAMLSVLLSAAYMMKVTNRLTGGIKTPYIALTHDCTYRESVLLISLIMPTIFYGLFPNGIMNMMWDMNKLLYTY</sequence>
<feature type="transmembrane region" description="Helical" evidence="7">
    <location>
        <begin position="340"/>
        <end position="362"/>
    </location>
</feature>
<feature type="transmembrane region" description="Helical" evidence="7">
    <location>
        <begin position="268"/>
        <end position="286"/>
    </location>
</feature>
<feature type="transmembrane region" description="Helical" evidence="7">
    <location>
        <begin position="135"/>
        <end position="153"/>
    </location>
</feature>
<protein>
    <recommendedName>
        <fullName evidence="7">NADH-ubiquinone oxidoreductase chain 4</fullName>
        <ecNumber evidence="7">7.1.1.2</ecNumber>
    </recommendedName>
</protein>
<dbReference type="NCBIfam" id="TIGR01972">
    <property type="entry name" value="NDH_I_M"/>
    <property type="match status" value="1"/>
</dbReference>
<comment type="catalytic activity">
    <reaction evidence="7">
        <text>a ubiquinone + NADH + 5 H(+)(in) = a ubiquinol + NAD(+) + 4 H(+)(out)</text>
        <dbReference type="Rhea" id="RHEA:29091"/>
        <dbReference type="Rhea" id="RHEA-COMP:9565"/>
        <dbReference type="Rhea" id="RHEA-COMP:9566"/>
        <dbReference type="ChEBI" id="CHEBI:15378"/>
        <dbReference type="ChEBI" id="CHEBI:16389"/>
        <dbReference type="ChEBI" id="CHEBI:17976"/>
        <dbReference type="ChEBI" id="CHEBI:57540"/>
        <dbReference type="ChEBI" id="CHEBI:57945"/>
        <dbReference type="EC" id="7.1.1.2"/>
    </reaction>
</comment>
<proteinExistence type="inferred from homology"/>
<keyword evidence="7 9" id="KW-0496">Mitochondrion</keyword>
<dbReference type="Pfam" id="PF00361">
    <property type="entry name" value="Proton_antipo_M"/>
    <property type="match status" value="1"/>
</dbReference>
<dbReference type="GO" id="GO:0042773">
    <property type="term" value="P:ATP synthesis coupled electron transport"/>
    <property type="evidence" value="ECO:0007669"/>
    <property type="project" value="InterPro"/>
</dbReference>
<keyword evidence="7" id="KW-0679">Respiratory chain</keyword>
<dbReference type="GO" id="GO:0008137">
    <property type="term" value="F:NADH dehydrogenase (ubiquinone) activity"/>
    <property type="evidence" value="ECO:0007669"/>
    <property type="project" value="UniProtKB-UniRule"/>
</dbReference>
<feature type="transmembrane region" description="Helical" evidence="7">
    <location>
        <begin position="414"/>
        <end position="435"/>
    </location>
</feature>
<comment type="function">
    <text evidence="7">Core subunit of the mitochondrial membrane respiratory chain NADH dehydrogenase (Complex I) which catalyzes electron transfer from NADH through the respiratory chain, using ubiquinone as an electron acceptor. Essential for the catalytic activity and assembly of complex I.</text>
</comment>
<feature type="domain" description="NADH:quinone oxidoreductase/Mrp antiporter transmembrane" evidence="8">
    <location>
        <begin position="100"/>
        <end position="381"/>
    </location>
</feature>
<accession>E3T0X8</accession>
<evidence type="ECO:0000256" key="7">
    <source>
        <dbReference type="RuleBase" id="RU003297"/>
    </source>
</evidence>
<dbReference type="InterPro" id="IPR010227">
    <property type="entry name" value="NADH_Q_OxRdtase_chainM/4"/>
</dbReference>
<keyword evidence="7" id="KW-0830">Ubiquinone</keyword>
<feature type="transmembrane region" description="Helical" evidence="7">
    <location>
        <begin position="239"/>
        <end position="256"/>
    </location>
</feature>
<evidence type="ECO:0000259" key="8">
    <source>
        <dbReference type="Pfam" id="PF00361"/>
    </source>
</evidence>